<keyword evidence="2" id="KW-1185">Reference proteome</keyword>
<accession>A0A5J9WFV2</accession>
<dbReference type="EMBL" id="RWGY01000004">
    <property type="protein sequence ID" value="TVU46290.1"/>
    <property type="molecule type" value="Genomic_DNA"/>
</dbReference>
<dbReference type="Gramene" id="TVU46290">
    <property type="protein sequence ID" value="TVU46290"/>
    <property type="gene ID" value="EJB05_05816"/>
</dbReference>
<evidence type="ECO:0000313" key="1">
    <source>
        <dbReference type="EMBL" id="TVU46290.1"/>
    </source>
</evidence>
<reference evidence="1 2" key="1">
    <citation type="journal article" date="2019" name="Sci. Rep.">
        <title>A high-quality genome of Eragrostis curvula grass provides insights into Poaceae evolution and supports new strategies to enhance forage quality.</title>
        <authorList>
            <person name="Carballo J."/>
            <person name="Santos B.A.C.M."/>
            <person name="Zappacosta D."/>
            <person name="Garbus I."/>
            <person name="Selva J.P."/>
            <person name="Gallo C.A."/>
            <person name="Diaz A."/>
            <person name="Albertini E."/>
            <person name="Caccamo M."/>
            <person name="Echenique V."/>
        </authorList>
    </citation>
    <scope>NUCLEOTIDE SEQUENCE [LARGE SCALE GENOMIC DNA]</scope>
    <source>
        <strain evidence="2">cv. Victoria</strain>
        <tissue evidence="1">Leaf</tissue>
    </source>
</reference>
<dbReference type="Proteomes" id="UP000324897">
    <property type="component" value="Chromosome 5"/>
</dbReference>
<evidence type="ECO:0000313" key="2">
    <source>
        <dbReference type="Proteomes" id="UP000324897"/>
    </source>
</evidence>
<protein>
    <submittedName>
        <fullName evidence="1">Uncharacterized protein</fullName>
    </submittedName>
</protein>
<name>A0A5J9WFV2_9POAL</name>
<sequence length="134" mass="15826">MDDTSKAYCSSLKLSLDSHDDRVFSWLDHDAEYFTLKAFISHTNIEDYDLSISTKKLHCEHAEYWKTEKDKKRNKHSKMINLKSWSFHFVPYINRRAIIHINFTTMDVESVKQVEPGYSVTDDIEAWAYENIGL</sequence>
<proteinExistence type="predicted"/>
<organism evidence="1 2">
    <name type="scientific">Eragrostis curvula</name>
    <name type="common">weeping love grass</name>
    <dbReference type="NCBI Taxonomy" id="38414"/>
    <lineage>
        <taxon>Eukaryota</taxon>
        <taxon>Viridiplantae</taxon>
        <taxon>Streptophyta</taxon>
        <taxon>Embryophyta</taxon>
        <taxon>Tracheophyta</taxon>
        <taxon>Spermatophyta</taxon>
        <taxon>Magnoliopsida</taxon>
        <taxon>Liliopsida</taxon>
        <taxon>Poales</taxon>
        <taxon>Poaceae</taxon>
        <taxon>PACMAD clade</taxon>
        <taxon>Chloridoideae</taxon>
        <taxon>Eragrostideae</taxon>
        <taxon>Eragrostidinae</taxon>
        <taxon>Eragrostis</taxon>
    </lineage>
</organism>
<gene>
    <name evidence="1" type="ORF">EJB05_05816</name>
</gene>
<dbReference type="AlphaFoldDB" id="A0A5J9WFV2"/>
<comment type="caution">
    <text evidence="1">The sequence shown here is derived from an EMBL/GenBank/DDBJ whole genome shotgun (WGS) entry which is preliminary data.</text>
</comment>